<evidence type="ECO:0000313" key="2">
    <source>
        <dbReference type="EMBL" id="PWA05474.1"/>
    </source>
</evidence>
<evidence type="ECO:0000313" key="3">
    <source>
        <dbReference type="Proteomes" id="UP000245618"/>
    </source>
</evidence>
<protein>
    <recommendedName>
        <fullName evidence="1">PKD domain-containing protein</fullName>
    </recommendedName>
</protein>
<dbReference type="RefSeq" id="WP_116764782.1">
    <property type="nucleotide sequence ID" value="NZ_QCZH01000036.1"/>
</dbReference>
<dbReference type="InterPro" id="IPR005046">
    <property type="entry name" value="DUF285"/>
</dbReference>
<keyword evidence="3" id="KW-1185">Reference proteome</keyword>
<dbReference type="Proteomes" id="UP000245618">
    <property type="component" value="Unassembled WGS sequence"/>
</dbReference>
<dbReference type="EMBL" id="QCZH01000036">
    <property type="protein sequence ID" value="PWA05474.1"/>
    <property type="molecule type" value="Genomic_DNA"/>
</dbReference>
<sequence>MGSLIQNAIWGRQKTKPFVSTWKTDNISTGSSTATQVKLPLLSSGTYNFVVDWGDSSTSSITIWNQAAVTHTYSVAGTYTITIKGVCTGWQFNNTGDRLKFLSVSQWGSFKLGINLSNYFYGCNNLNLSGVTDILDLTEVLTLRNMFRGCTALTTVGRINEWNMSSINDLFGMFNGATAFNQPLNSFLTPSVTTIAFMFAGTAFNQDIGGWNTYNITDTQSMFSGATAFNNGGSASIGSWTTSAVTNMSSMFSQATNFNQPIGSWTTSAVTNMSSMFQSATAFNQPIGSWNVSKVQNLSQTFKGCSAFNQNINTWDTSLVTNMFGTFNDCWLFNQPLNLWNTTNVTNMAQMFYVAKVFNQNVGNFNMSKVTLIDSMFQSAVAFNNGGSPDINNWNINTTITGTFSMYQMFMSCALFNQNIGAWNVSKVTNTSNMFQLATNFNNGGSSDINNWNTSSVTNMSGMLQSTKFNQPLNLWNTSNVTSFYLMFSSASVFNQNIGAWNVSKAVNFSSMFLQSSAFNNGGSSDINNWQLSTIGTINMESMFYSAASFNQPINSWNTSVVTNMHYMFYNTAVFNQNIGSWNISNVTGLLNFMGNKTPVTFSTVNLDAIYNGWSSRPVKTPITTVFGTAKYTAASSAGRAILTGAPNNWMITDGGI</sequence>
<proteinExistence type="predicted"/>
<feature type="domain" description="PKD" evidence="1">
    <location>
        <begin position="52"/>
        <end position="83"/>
    </location>
</feature>
<dbReference type="Gene3D" id="2.60.40.10">
    <property type="entry name" value="Immunoglobulins"/>
    <property type="match status" value="1"/>
</dbReference>
<dbReference type="OrthoDB" id="9813840at2"/>
<dbReference type="AlphaFoldDB" id="A0A2U1JKF3"/>
<organism evidence="2 3">
    <name type="scientific">Flavobacterium laiguense</name>
    <dbReference type="NCBI Taxonomy" id="2169409"/>
    <lineage>
        <taxon>Bacteria</taxon>
        <taxon>Pseudomonadati</taxon>
        <taxon>Bacteroidota</taxon>
        <taxon>Flavobacteriia</taxon>
        <taxon>Flavobacteriales</taxon>
        <taxon>Flavobacteriaceae</taxon>
        <taxon>Flavobacterium</taxon>
    </lineage>
</organism>
<dbReference type="InterPro" id="IPR013783">
    <property type="entry name" value="Ig-like_fold"/>
</dbReference>
<dbReference type="PROSITE" id="PS50093">
    <property type="entry name" value="PKD"/>
    <property type="match status" value="1"/>
</dbReference>
<accession>A0A2U1JKF3</accession>
<dbReference type="InterPro" id="IPR011889">
    <property type="entry name" value="Liste_lipo_26"/>
</dbReference>
<reference evidence="2 3" key="1">
    <citation type="submission" date="2018-04" db="EMBL/GenBank/DDBJ databases">
        <title>Flavobacterium sp. nov., isolated from glacier ice.</title>
        <authorList>
            <person name="Liu Q."/>
            <person name="Xin Y.-H."/>
        </authorList>
    </citation>
    <scope>NUCLEOTIDE SEQUENCE [LARGE SCALE GENOMIC DNA]</scope>
    <source>
        <strain evidence="2 3">LB2P30</strain>
    </source>
</reference>
<evidence type="ECO:0000259" key="1">
    <source>
        <dbReference type="PROSITE" id="PS50093"/>
    </source>
</evidence>
<dbReference type="InterPro" id="IPR000601">
    <property type="entry name" value="PKD_dom"/>
</dbReference>
<dbReference type="Pfam" id="PF03382">
    <property type="entry name" value="DUF285"/>
    <property type="match status" value="4"/>
</dbReference>
<comment type="caution">
    <text evidence="2">The sequence shown here is derived from an EMBL/GenBank/DDBJ whole genome shotgun (WGS) entry which is preliminary data.</text>
</comment>
<gene>
    <name evidence="2" type="ORF">DB891_17035</name>
</gene>
<dbReference type="NCBIfam" id="TIGR02167">
    <property type="entry name" value="Liste_lipo_26"/>
    <property type="match status" value="4"/>
</dbReference>
<name>A0A2U1JKF3_9FLAO</name>